<feature type="region of interest" description="Disordered" evidence="1">
    <location>
        <begin position="372"/>
        <end position="407"/>
    </location>
</feature>
<accession>A0A830HNR9</accession>
<name>A0A830HNR9_9CHLO</name>
<protein>
    <submittedName>
        <fullName evidence="2">Uncharacterized protein</fullName>
    </submittedName>
</protein>
<gene>
    <name evidence="2" type="ORF">PPROV_000731500</name>
</gene>
<proteinExistence type="predicted"/>
<keyword evidence="3" id="KW-1185">Reference proteome</keyword>
<feature type="compositionally biased region" description="Polar residues" evidence="1">
    <location>
        <begin position="53"/>
        <end position="64"/>
    </location>
</feature>
<feature type="region of interest" description="Disordered" evidence="1">
    <location>
        <begin position="202"/>
        <end position="318"/>
    </location>
</feature>
<feature type="compositionally biased region" description="Basic and acidic residues" evidence="1">
    <location>
        <begin position="372"/>
        <end position="382"/>
    </location>
</feature>
<feature type="region of interest" description="Disordered" evidence="1">
    <location>
        <begin position="46"/>
        <end position="71"/>
    </location>
</feature>
<organism evidence="2 3">
    <name type="scientific">Pycnococcus provasolii</name>
    <dbReference type="NCBI Taxonomy" id="41880"/>
    <lineage>
        <taxon>Eukaryota</taxon>
        <taxon>Viridiplantae</taxon>
        <taxon>Chlorophyta</taxon>
        <taxon>Pseudoscourfieldiophyceae</taxon>
        <taxon>Pseudoscourfieldiales</taxon>
        <taxon>Pycnococcaceae</taxon>
        <taxon>Pycnococcus</taxon>
    </lineage>
</organism>
<comment type="caution">
    <text evidence="2">The sequence shown here is derived from an EMBL/GenBank/DDBJ whole genome shotgun (WGS) entry which is preliminary data.</text>
</comment>
<feature type="compositionally biased region" description="Low complexity" evidence="1">
    <location>
        <begin position="385"/>
        <end position="398"/>
    </location>
</feature>
<feature type="compositionally biased region" description="Polar residues" evidence="1">
    <location>
        <begin position="264"/>
        <end position="295"/>
    </location>
</feature>
<sequence length="438" mass="46590">MSSSAHGGGDHRPPPRGGAASSAPRQGAAKVASLIDAYRAASRLLAREEKAGQTPSSSNTTASHANGRANPLTQPEICVALAKLADATEGEFRSRGNSATTTTTTTTTRRRDGGAALSPRSEEGVEGGTVKGEQEQLVDELARVVQLLAQQHATLLGKGSDAACAGASMRDANVQAGMPAGAPPSTSAATYVRVDGAGHFRDDAPVGFDTPAARISAASKPPAPPKNSTTTPLPPRTTASRAVPVPERIAQLAMPRTPPKEVRPTTTRKSAPTTPAGTLTTQPQRRTPESSSPPLQRQDPAEPQLFESQHERRYAAREREQAFARLSSPRVTPVFRASVPQVHAERRLSEVQMSAVSNRLYLEAQARQEARSRMLEERRAEDEAAFQAQQPRASRQSAEMIKQAGGKRAALSQLKLRANMRRAELTRSRGVAHARDGC</sequence>
<feature type="compositionally biased region" description="Low complexity" evidence="1">
    <location>
        <begin position="211"/>
        <end position="231"/>
    </location>
</feature>
<dbReference type="Proteomes" id="UP000660262">
    <property type="component" value="Unassembled WGS sequence"/>
</dbReference>
<feature type="region of interest" description="Disordered" evidence="1">
    <location>
        <begin position="88"/>
        <end position="132"/>
    </location>
</feature>
<evidence type="ECO:0000313" key="3">
    <source>
        <dbReference type="Proteomes" id="UP000660262"/>
    </source>
</evidence>
<feature type="region of interest" description="Disordered" evidence="1">
    <location>
        <begin position="1"/>
        <end position="30"/>
    </location>
</feature>
<evidence type="ECO:0000313" key="2">
    <source>
        <dbReference type="EMBL" id="GHP08578.1"/>
    </source>
</evidence>
<reference evidence="2" key="1">
    <citation type="submission" date="2020-10" db="EMBL/GenBank/DDBJ databases">
        <title>Unveiling of a novel bifunctional photoreceptor, Dualchrome1, isolated from a cosmopolitan green alga.</title>
        <authorList>
            <person name="Suzuki S."/>
            <person name="Kawachi M."/>
        </authorList>
    </citation>
    <scope>NUCLEOTIDE SEQUENCE</scope>
    <source>
        <strain evidence="2">NIES 2893</strain>
    </source>
</reference>
<evidence type="ECO:0000256" key="1">
    <source>
        <dbReference type="SAM" id="MobiDB-lite"/>
    </source>
</evidence>
<dbReference type="EMBL" id="BNJQ01000021">
    <property type="protein sequence ID" value="GHP08578.1"/>
    <property type="molecule type" value="Genomic_DNA"/>
</dbReference>
<feature type="compositionally biased region" description="Basic and acidic residues" evidence="1">
    <location>
        <begin position="308"/>
        <end position="318"/>
    </location>
</feature>
<dbReference type="AlphaFoldDB" id="A0A830HNR9"/>